<keyword evidence="1" id="KW-0732">Signal</keyword>
<organism evidence="2 3">
    <name type="scientific">Parelaphostrongylus tenuis</name>
    <name type="common">Meningeal worm</name>
    <dbReference type="NCBI Taxonomy" id="148309"/>
    <lineage>
        <taxon>Eukaryota</taxon>
        <taxon>Metazoa</taxon>
        <taxon>Ecdysozoa</taxon>
        <taxon>Nematoda</taxon>
        <taxon>Chromadorea</taxon>
        <taxon>Rhabditida</taxon>
        <taxon>Rhabditina</taxon>
        <taxon>Rhabditomorpha</taxon>
        <taxon>Strongyloidea</taxon>
        <taxon>Metastrongylidae</taxon>
        <taxon>Parelaphostrongylus</taxon>
    </lineage>
</organism>
<dbReference type="EMBL" id="JAHQIW010003976">
    <property type="protein sequence ID" value="KAJ1360813.1"/>
    <property type="molecule type" value="Genomic_DNA"/>
</dbReference>
<protein>
    <submittedName>
        <fullName evidence="2">Uncharacterized protein</fullName>
    </submittedName>
</protein>
<proteinExistence type="predicted"/>
<evidence type="ECO:0000313" key="3">
    <source>
        <dbReference type="Proteomes" id="UP001196413"/>
    </source>
</evidence>
<name>A0AAD5MS65_PARTN</name>
<feature type="signal peptide" evidence="1">
    <location>
        <begin position="1"/>
        <end position="26"/>
    </location>
</feature>
<comment type="caution">
    <text evidence="2">The sequence shown here is derived from an EMBL/GenBank/DDBJ whole genome shotgun (WGS) entry which is preliminary data.</text>
</comment>
<feature type="chain" id="PRO_5041910451" evidence="1">
    <location>
        <begin position="27"/>
        <end position="82"/>
    </location>
</feature>
<dbReference type="Proteomes" id="UP001196413">
    <property type="component" value="Unassembled WGS sequence"/>
</dbReference>
<evidence type="ECO:0000256" key="1">
    <source>
        <dbReference type="SAM" id="SignalP"/>
    </source>
</evidence>
<accession>A0AAD5MS65</accession>
<evidence type="ECO:0000313" key="2">
    <source>
        <dbReference type="EMBL" id="KAJ1360813.1"/>
    </source>
</evidence>
<gene>
    <name evidence="2" type="ORF">KIN20_019895</name>
</gene>
<sequence>MESHSLRMIAFVVIFLVVAEFRPVVSEESSVDQSECDDRTKTWRKTAEQNSHVSATNDSNIAFREKNGRFDKSYIARSAIAS</sequence>
<keyword evidence="3" id="KW-1185">Reference proteome</keyword>
<dbReference type="AlphaFoldDB" id="A0AAD5MS65"/>
<reference evidence="2" key="1">
    <citation type="submission" date="2021-06" db="EMBL/GenBank/DDBJ databases">
        <title>Parelaphostrongylus tenuis whole genome reference sequence.</title>
        <authorList>
            <person name="Garwood T.J."/>
            <person name="Larsen P.A."/>
            <person name="Fountain-Jones N.M."/>
            <person name="Garbe J.R."/>
            <person name="Macchietto M.G."/>
            <person name="Kania S.A."/>
            <person name="Gerhold R.W."/>
            <person name="Richards J.E."/>
            <person name="Wolf T.M."/>
        </authorList>
    </citation>
    <scope>NUCLEOTIDE SEQUENCE</scope>
    <source>
        <strain evidence="2">MNPRO001-30</strain>
        <tissue evidence="2">Meninges</tissue>
    </source>
</reference>